<organism evidence="1 2">
    <name type="scientific">Aspergillus fijiensis CBS 313.89</name>
    <dbReference type="NCBI Taxonomy" id="1448319"/>
    <lineage>
        <taxon>Eukaryota</taxon>
        <taxon>Fungi</taxon>
        <taxon>Dikarya</taxon>
        <taxon>Ascomycota</taxon>
        <taxon>Pezizomycotina</taxon>
        <taxon>Eurotiomycetes</taxon>
        <taxon>Eurotiomycetidae</taxon>
        <taxon>Eurotiales</taxon>
        <taxon>Aspergillaceae</taxon>
        <taxon>Aspergillus</taxon>
    </lineage>
</organism>
<dbReference type="PANTHER" id="PTHR37981:SF1">
    <property type="entry name" value="SGNH HYDROLASE-TYPE ESTERASE DOMAIN-CONTAINING PROTEIN"/>
    <property type="match status" value="1"/>
</dbReference>
<dbReference type="AlphaFoldDB" id="A0A8G1W3T0"/>
<dbReference type="GeneID" id="63865781"/>
<dbReference type="VEuPathDB" id="FungiDB:BO72DRAFT_494290"/>
<reference evidence="1 2" key="1">
    <citation type="submission" date="2018-02" db="EMBL/GenBank/DDBJ databases">
        <title>The genomes of Aspergillus section Nigri reveals drivers in fungal speciation.</title>
        <authorList>
            <consortium name="DOE Joint Genome Institute"/>
            <person name="Vesth T.C."/>
            <person name="Nybo J."/>
            <person name="Theobald S."/>
            <person name="Brandl J."/>
            <person name="Frisvad J.C."/>
            <person name="Nielsen K.F."/>
            <person name="Lyhne E.K."/>
            <person name="Kogle M.E."/>
            <person name="Kuo A."/>
            <person name="Riley R."/>
            <person name="Clum A."/>
            <person name="Nolan M."/>
            <person name="Lipzen A."/>
            <person name="Salamov A."/>
            <person name="Henrissat B."/>
            <person name="Wiebenga A."/>
            <person name="De vries R.P."/>
            <person name="Grigoriev I.V."/>
            <person name="Mortensen U.H."/>
            <person name="Andersen M.R."/>
            <person name="Baker S.E."/>
        </authorList>
    </citation>
    <scope>NUCLEOTIDE SEQUENCE [LARGE SCALE GENOMIC DNA]</scope>
    <source>
        <strain evidence="1 2">CBS 313.89</strain>
    </source>
</reference>
<dbReference type="InterPro" id="IPR037460">
    <property type="entry name" value="SEST-like"/>
</dbReference>
<name>A0A8G1W3T0_9EURO</name>
<dbReference type="Gene3D" id="3.40.50.1110">
    <property type="entry name" value="SGNH hydrolase"/>
    <property type="match status" value="1"/>
</dbReference>
<dbReference type="GO" id="GO:0006629">
    <property type="term" value="P:lipid metabolic process"/>
    <property type="evidence" value="ECO:0007669"/>
    <property type="project" value="TreeGrafter"/>
</dbReference>
<dbReference type="EMBL" id="KZ824633">
    <property type="protein sequence ID" value="RAK79429.1"/>
    <property type="molecule type" value="Genomic_DNA"/>
</dbReference>
<dbReference type="SUPFAM" id="SSF52266">
    <property type="entry name" value="SGNH hydrolase"/>
    <property type="match status" value="1"/>
</dbReference>
<dbReference type="Proteomes" id="UP000249789">
    <property type="component" value="Unassembled WGS sequence"/>
</dbReference>
<dbReference type="GO" id="GO:0016788">
    <property type="term" value="F:hydrolase activity, acting on ester bonds"/>
    <property type="evidence" value="ECO:0007669"/>
    <property type="project" value="InterPro"/>
</dbReference>
<accession>A0A8G1W3T0</accession>
<sequence>MLNTLQQEIDNGNLRDKVNYAMYQVAHAGRGAGGASPPESFQVFALEYFTFFDDALNPICNNYTWAYFPSWMTDQPPLTQELRQQLNDMTRKVNAVIKPAAQDLQRMGVIYVDGLQDAYNGHRFCEPGATKEQTEYIVWFWSQYSHFDTPSEGRAEDDVEATIRPPFPVLRSFHPKGTAYAEHATALFAAIADNRAAIATGGEGQQIAIAAYVNPP</sequence>
<keyword evidence="2" id="KW-1185">Reference proteome</keyword>
<evidence type="ECO:0000313" key="1">
    <source>
        <dbReference type="EMBL" id="RAK79429.1"/>
    </source>
</evidence>
<proteinExistence type="predicted"/>
<gene>
    <name evidence="1" type="ORF">BO72DRAFT_494290</name>
</gene>
<dbReference type="OrthoDB" id="4417643at2759"/>
<dbReference type="InterPro" id="IPR036514">
    <property type="entry name" value="SGNH_hydro_sf"/>
</dbReference>
<dbReference type="PANTHER" id="PTHR37981">
    <property type="entry name" value="LIPASE 2"/>
    <property type="match status" value="1"/>
</dbReference>
<protein>
    <submittedName>
        <fullName evidence="1">Uncharacterized protein</fullName>
    </submittedName>
</protein>
<evidence type="ECO:0000313" key="2">
    <source>
        <dbReference type="Proteomes" id="UP000249789"/>
    </source>
</evidence>
<dbReference type="RefSeq" id="XP_040803439.1">
    <property type="nucleotide sequence ID" value="XM_040948448.1"/>
</dbReference>